<dbReference type="InterPro" id="IPR036291">
    <property type="entry name" value="NAD(P)-bd_dom_sf"/>
</dbReference>
<dbReference type="InterPro" id="IPR013328">
    <property type="entry name" value="6PGD_dom2"/>
</dbReference>
<dbReference type="GO" id="GO:0051287">
    <property type="term" value="F:NAD binding"/>
    <property type="evidence" value="ECO:0007669"/>
    <property type="project" value="InterPro"/>
</dbReference>
<evidence type="ECO:0000256" key="1">
    <source>
        <dbReference type="ARBA" id="ARBA00023002"/>
    </source>
</evidence>
<evidence type="ECO:0000259" key="4">
    <source>
        <dbReference type="Pfam" id="PF03446"/>
    </source>
</evidence>
<dbReference type="InterPro" id="IPR029154">
    <property type="entry name" value="HIBADH-like_NADP-bd"/>
</dbReference>
<dbReference type="EMBL" id="JAAEDL010000011">
    <property type="protein sequence ID" value="MBR0681375.1"/>
    <property type="molecule type" value="Genomic_DNA"/>
</dbReference>
<reference evidence="6" key="1">
    <citation type="submission" date="2020-01" db="EMBL/GenBank/DDBJ databases">
        <authorList>
            <person name="Rat A."/>
        </authorList>
    </citation>
    <scope>NUCLEOTIDE SEQUENCE</scope>
    <source>
        <strain evidence="6">LMG 31228</strain>
    </source>
</reference>
<dbReference type="Gene3D" id="3.40.50.720">
    <property type="entry name" value="NAD(P)-binding Rossmann-like Domain"/>
    <property type="match status" value="1"/>
</dbReference>
<keyword evidence="1" id="KW-0560">Oxidoreductase</keyword>
<evidence type="ECO:0000256" key="2">
    <source>
        <dbReference type="ARBA" id="ARBA00023027"/>
    </source>
</evidence>
<protein>
    <submittedName>
        <fullName evidence="6">NAD(P)-dependent oxidoreductase</fullName>
    </submittedName>
</protein>
<dbReference type="PANTHER" id="PTHR22981:SF7">
    <property type="entry name" value="3-HYDROXYISOBUTYRATE DEHYDROGENASE, MITOCHONDRIAL"/>
    <property type="match status" value="1"/>
</dbReference>
<proteinExistence type="predicted"/>
<organism evidence="6 7">
    <name type="scientific">Neoroseomonas eburnea</name>
    <dbReference type="NCBI Taxonomy" id="1346889"/>
    <lineage>
        <taxon>Bacteria</taxon>
        <taxon>Pseudomonadati</taxon>
        <taxon>Pseudomonadota</taxon>
        <taxon>Alphaproteobacteria</taxon>
        <taxon>Acetobacterales</taxon>
        <taxon>Acetobacteraceae</taxon>
        <taxon>Neoroseomonas</taxon>
    </lineage>
</organism>
<dbReference type="Pfam" id="PF03446">
    <property type="entry name" value="NAD_binding_2"/>
    <property type="match status" value="1"/>
</dbReference>
<dbReference type="SUPFAM" id="SSF48179">
    <property type="entry name" value="6-phosphogluconate dehydrogenase C-terminal domain-like"/>
    <property type="match status" value="1"/>
</dbReference>
<keyword evidence="2" id="KW-0520">NAD</keyword>
<feature type="domain" description="3-hydroxyisobutyrate dehydrogenase-like NAD-binding" evidence="5">
    <location>
        <begin position="154"/>
        <end position="275"/>
    </location>
</feature>
<evidence type="ECO:0000313" key="6">
    <source>
        <dbReference type="EMBL" id="MBR0681375.1"/>
    </source>
</evidence>
<keyword evidence="7" id="KW-1185">Reference proteome</keyword>
<evidence type="ECO:0000256" key="3">
    <source>
        <dbReference type="PIRSR" id="PIRSR000103-1"/>
    </source>
</evidence>
<dbReference type="InterPro" id="IPR006115">
    <property type="entry name" value="6PGDH_NADP-bd"/>
</dbReference>
<dbReference type="GO" id="GO:0050661">
    <property type="term" value="F:NADP binding"/>
    <property type="evidence" value="ECO:0007669"/>
    <property type="project" value="InterPro"/>
</dbReference>
<dbReference type="SUPFAM" id="SSF51735">
    <property type="entry name" value="NAD(P)-binding Rossmann-fold domains"/>
    <property type="match status" value="1"/>
</dbReference>
<evidence type="ECO:0000313" key="7">
    <source>
        <dbReference type="Proteomes" id="UP001138709"/>
    </source>
</evidence>
<dbReference type="PIRSF" id="PIRSF000103">
    <property type="entry name" value="HIBADH"/>
    <property type="match status" value="1"/>
</dbReference>
<dbReference type="Gene3D" id="1.10.1040.10">
    <property type="entry name" value="N-(1-d-carboxylethyl)-l-norvaline Dehydrogenase, domain 2"/>
    <property type="match status" value="1"/>
</dbReference>
<dbReference type="Pfam" id="PF14833">
    <property type="entry name" value="NAD_binding_11"/>
    <property type="match status" value="1"/>
</dbReference>
<evidence type="ECO:0000259" key="5">
    <source>
        <dbReference type="Pfam" id="PF14833"/>
    </source>
</evidence>
<sequence>MGGPMVERLLAAGHRLLVHDVNAAAVAQAVALGATAMPSPSAVADAAPVVFVSLPTPDVVRQVALGAGGLAEGAAMRIYADLSTTGARVAQEVAAGLAANGVAVLDAPVSGGAAGAKAGTLSVMASGDRAAFETVRSLLETIGRNTIHVGDGVGQGQTLKLVNNLIAATVWAATAEAMVMGAKAGLDPAVMHAVVAKSSGRSFSTEVFMPKAVLERSFDFGFRLELMRKDVRLALAEAEALGTTMLTCTTAKQLYDHAMAHGGEGQDVTALIRLLESWGGAEVAAKPAG</sequence>
<dbReference type="InterPro" id="IPR015815">
    <property type="entry name" value="HIBADH-related"/>
</dbReference>
<dbReference type="InterPro" id="IPR008927">
    <property type="entry name" value="6-PGluconate_DH-like_C_sf"/>
</dbReference>
<accession>A0A9X9XCD9</accession>
<dbReference type="AlphaFoldDB" id="A0A9X9XCD9"/>
<gene>
    <name evidence="6" type="ORF">GXW74_12840</name>
</gene>
<dbReference type="GO" id="GO:0016616">
    <property type="term" value="F:oxidoreductase activity, acting on the CH-OH group of donors, NAD or NADP as acceptor"/>
    <property type="evidence" value="ECO:0007669"/>
    <property type="project" value="TreeGrafter"/>
</dbReference>
<feature type="active site" evidence="3">
    <location>
        <position position="160"/>
    </location>
</feature>
<dbReference type="Proteomes" id="UP001138709">
    <property type="component" value="Unassembled WGS sequence"/>
</dbReference>
<feature type="domain" description="6-phosphogluconate dehydrogenase NADP-binding" evidence="4">
    <location>
        <begin position="1"/>
        <end position="150"/>
    </location>
</feature>
<reference evidence="6" key="2">
    <citation type="journal article" date="2021" name="Syst. Appl. Microbiol.">
        <title>Roseomonas hellenica sp. nov., isolated from roots of wild-growing Alkanna tinctoria.</title>
        <authorList>
            <person name="Rat A."/>
            <person name="Naranjo H.D."/>
            <person name="Lebbe L."/>
            <person name="Cnockaert M."/>
            <person name="Krigas N."/>
            <person name="Grigoriadou K."/>
            <person name="Maloupa E."/>
            <person name="Willems A."/>
        </authorList>
    </citation>
    <scope>NUCLEOTIDE SEQUENCE</scope>
    <source>
        <strain evidence="6">LMG 31228</strain>
    </source>
</reference>
<name>A0A9X9XCD9_9PROT</name>
<comment type="caution">
    <text evidence="6">The sequence shown here is derived from an EMBL/GenBank/DDBJ whole genome shotgun (WGS) entry which is preliminary data.</text>
</comment>
<dbReference type="PANTHER" id="PTHR22981">
    <property type="entry name" value="3-HYDROXYISOBUTYRATE DEHYDROGENASE-RELATED"/>
    <property type="match status" value="1"/>
</dbReference>